<evidence type="ECO:0000256" key="2">
    <source>
        <dbReference type="SAM" id="Phobius"/>
    </source>
</evidence>
<keyword evidence="2" id="KW-0472">Membrane</keyword>
<gene>
    <name evidence="3" type="ORF">SAMN05660748_0296</name>
</gene>
<dbReference type="AlphaFoldDB" id="A0A285UXW8"/>
<evidence type="ECO:0000256" key="1">
    <source>
        <dbReference type="SAM" id="MobiDB-lite"/>
    </source>
</evidence>
<keyword evidence="2" id="KW-0812">Transmembrane</keyword>
<accession>A0A285UXW8</accession>
<dbReference type="Proteomes" id="UP000219435">
    <property type="component" value="Unassembled WGS sequence"/>
</dbReference>
<dbReference type="Pfam" id="PF07332">
    <property type="entry name" value="Phage_holin_3_6"/>
    <property type="match status" value="1"/>
</dbReference>
<keyword evidence="2" id="KW-1133">Transmembrane helix</keyword>
<feature type="transmembrane region" description="Helical" evidence="2">
    <location>
        <begin position="93"/>
        <end position="120"/>
    </location>
</feature>
<dbReference type="OrthoDB" id="3216929at2"/>
<name>A0A285UXW8_9ACTN</name>
<evidence type="ECO:0000313" key="4">
    <source>
        <dbReference type="Proteomes" id="UP000219435"/>
    </source>
</evidence>
<proteinExistence type="predicted"/>
<sequence>MSTPYTPGQPAGGPGYAPPPVEPTTQNYAADYSQDHSGAMGTPYTDEGRPDIESNSVGSLIGEVTKDLSTLMRQELELAKVEMKAEAKKAGQGAGMFGAAGFAGYMVALFLSIALMWALASAIPTGWAALIVAVLWGIVGAVAFVMGRKKFQQVNPKPERTVDTLSQVPGALKPH</sequence>
<reference evidence="4" key="1">
    <citation type="submission" date="2017-08" db="EMBL/GenBank/DDBJ databases">
        <authorList>
            <person name="Varghese N."/>
            <person name="Submissions S."/>
        </authorList>
    </citation>
    <scope>NUCLEOTIDE SEQUENCE [LARGE SCALE GENOMIC DNA]</scope>
    <source>
        <strain evidence="4">DSM 4725</strain>
    </source>
</reference>
<dbReference type="EMBL" id="OBQI01000001">
    <property type="protein sequence ID" value="SOC46527.1"/>
    <property type="molecule type" value="Genomic_DNA"/>
</dbReference>
<dbReference type="InterPro" id="IPR009937">
    <property type="entry name" value="Phage_holin_3_6"/>
</dbReference>
<organism evidence="3 4">
    <name type="scientific">Blastococcus aggregatus</name>
    <dbReference type="NCBI Taxonomy" id="38502"/>
    <lineage>
        <taxon>Bacteria</taxon>
        <taxon>Bacillati</taxon>
        <taxon>Actinomycetota</taxon>
        <taxon>Actinomycetes</taxon>
        <taxon>Geodermatophilales</taxon>
        <taxon>Geodermatophilaceae</taxon>
        <taxon>Blastococcus</taxon>
    </lineage>
</organism>
<dbReference type="RefSeq" id="WP_097193256.1">
    <property type="nucleotide sequence ID" value="NZ_OBQI01000001.1"/>
</dbReference>
<feature type="transmembrane region" description="Helical" evidence="2">
    <location>
        <begin position="126"/>
        <end position="147"/>
    </location>
</feature>
<keyword evidence="4" id="KW-1185">Reference proteome</keyword>
<evidence type="ECO:0000313" key="3">
    <source>
        <dbReference type="EMBL" id="SOC46527.1"/>
    </source>
</evidence>
<feature type="region of interest" description="Disordered" evidence="1">
    <location>
        <begin position="1"/>
        <end position="56"/>
    </location>
</feature>
<protein>
    <submittedName>
        <fullName evidence="3">Holin-X, holin superfamily III</fullName>
    </submittedName>
</protein>